<proteinExistence type="predicted"/>
<sequence>MLYEVRSFEILSLYRIVNEKLEKYQQQCNTFFLEVVTQLCFALRSDRRKKFLASCMDT</sequence>
<comment type="caution">
    <text evidence="2">The sequence shown here is derived from an EMBL/GenBank/DDBJ whole genome shotgun (WGS) entry which is preliminary data.</text>
</comment>
<organism evidence="2 3">
    <name type="scientific">Dreissena polymorpha</name>
    <name type="common">Zebra mussel</name>
    <name type="synonym">Mytilus polymorpha</name>
    <dbReference type="NCBI Taxonomy" id="45954"/>
    <lineage>
        <taxon>Eukaryota</taxon>
        <taxon>Metazoa</taxon>
        <taxon>Spiralia</taxon>
        <taxon>Lophotrochozoa</taxon>
        <taxon>Mollusca</taxon>
        <taxon>Bivalvia</taxon>
        <taxon>Autobranchia</taxon>
        <taxon>Heteroconchia</taxon>
        <taxon>Euheterodonta</taxon>
        <taxon>Imparidentia</taxon>
        <taxon>Neoheterodontei</taxon>
        <taxon>Myida</taxon>
        <taxon>Dreissenoidea</taxon>
        <taxon>Dreissenidae</taxon>
        <taxon>Dreissena</taxon>
    </lineage>
</organism>
<dbReference type="EMBL" id="JAIWYP010000012">
    <property type="protein sequence ID" value="KAH3728336.1"/>
    <property type="molecule type" value="Genomic_DNA"/>
</dbReference>
<protein>
    <submittedName>
        <fullName evidence="2">Uncharacterized protein</fullName>
    </submittedName>
</protein>
<name>A0A9D4HRG2_DREPO</name>
<dbReference type="AlphaFoldDB" id="A0A9D4HRG2"/>
<gene>
    <name evidence="1" type="ORF">DPMN_054273</name>
    <name evidence="2" type="ORF">DPMN_054290</name>
</gene>
<reference evidence="2" key="1">
    <citation type="journal article" date="2019" name="bioRxiv">
        <title>The Genome of the Zebra Mussel, Dreissena polymorpha: A Resource for Invasive Species Research.</title>
        <authorList>
            <person name="McCartney M.A."/>
            <person name="Auch B."/>
            <person name="Kono T."/>
            <person name="Mallez S."/>
            <person name="Zhang Y."/>
            <person name="Obille A."/>
            <person name="Becker A."/>
            <person name="Abrahante J.E."/>
            <person name="Garbe J."/>
            <person name="Badalamenti J.P."/>
            <person name="Herman A."/>
            <person name="Mangelson H."/>
            <person name="Liachko I."/>
            <person name="Sullivan S."/>
            <person name="Sone E.D."/>
            <person name="Koren S."/>
            <person name="Silverstein K.A.T."/>
            <person name="Beckman K.B."/>
            <person name="Gohl D.M."/>
        </authorList>
    </citation>
    <scope>NUCLEOTIDE SEQUENCE</scope>
    <source>
        <strain evidence="2">Duluth1</strain>
        <tissue evidence="2">Whole animal</tissue>
    </source>
</reference>
<evidence type="ECO:0000313" key="3">
    <source>
        <dbReference type="Proteomes" id="UP000828390"/>
    </source>
</evidence>
<dbReference type="EMBL" id="JAIWYP010000012">
    <property type="protein sequence ID" value="KAH3728319.1"/>
    <property type="molecule type" value="Genomic_DNA"/>
</dbReference>
<evidence type="ECO:0000313" key="1">
    <source>
        <dbReference type="EMBL" id="KAH3728319.1"/>
    </source>
</evidence>
<evidence type="ECO:0000313" key="2">
    <source>
        <dbReference type="EMBL" id="KAH3728336.1"/>
    </source>
</evidence>
<dbReference type="Proteomes" id="UP000828390">
    <property type="component" value="Unassembled WGS sequence"/>
</dbReference>
<keyword evidence="3" id="KW-1185">Reference proteome</keyword>
<accession>A0A9D4HRG2</accession>
<reference evidence="2" key="2">
    <citation type="submission" date="2020-11" db="EMBL/GenBank/DDBJ databases">
        <authorList>
            <person name="McCartney M.A."/>
            <person name="Auch B."/>
            <person name="Kono T."/>
            <person name="Mallez S."/>
            <person name="Becker A."/>
            <person name="Gohl D.M."/>
            <person name="Silverstein K.A.T."/>
            <person name="Koren S."/>
            <person name="Bechman K.B."/>
            <person name="Herman A."/>
            <person name="Abrahante J.E."/>
            <person name="Garbe J."/>
        </authorList>
    </citation>
    <scope>NUCLEOTIDE SEQUENCE</scope>
    <source>
        <strain evidence="2">Duluth1</strain>
        <tissue evidence="2">Whole animal</tissue>
    </source>
</reference>